<dbReference type="EMBL" id="DS547195">
    <property type="protein sequence ID" value="EDQ98800.1"/>
    <property type="molecule type" value="Genomic_DNA"/>
</dbReference>
<proteinExistence type="predicted"/>
<dbReference type="HOGENOM" id="CLU_1267093_0_0_1"/>
<gene>
    <name evidence="1" type="ORF">LACBIDRAFT_335645</name>
</gene>
<keyword evidence="2" id="KW-1185">Reference proteome</keyword>
<name>B0E2Y3_LACBS</name>
<dbReference type="Proteomes" id="UP000001194">
    <property type="component" value="Unassembled WGS sequence"/>
</dbReference>
<reference evidence="1 2" key="1">
    <citation type="journal article" date="2008" name="Nature">
        <title>The genome of Laccaria bicolor provides insights into mycorrhizal symbiosis.</title>
        <authorList>
            <person name="Martin F."/>
            <person name="Aerts A."/>
            <person name="Ahren D."/>
            <person name="Brun A."/>
            <person name="Danchin E.G.J."/>
            <person name="Duchaussoy F."/>
            <person name="Gibon J."/>
            <person name="Kohler A."/>
            <person name="Lindquist E."/>
            <person name="Pereda V."/>
            <person name="Salamov A."/>
            <person name="Shapiro H.J."/>
            <person name="Wuyts J."/>
            <person name="Blaudez D."/>
            <person name="Buee M."/>
            <person name="Brokstein P."/>
            <person name="Canbaeck B."/>
            <person name="Cohen D."/>
            <person name="Courty P.E."/>
            <person name="Coutinho P.M."/>
            <person name="Delaruelle C."/>
            <person name="Detter J.C."/>
            <person name="Deveau A."/>
            <person name="DiFazio S."/>
            <person name="Duplessis S."/>
            <person name="Fraissinet-Tachet L."/>
            <person name="Lucic E."/>
            <person name="Frey-Klett P."/>
            <person name="Fourrey C."/>
            <person name="Feussner I."/>
            <person name="Gay G."/>
            <person name="Grimwood J."/>
            <person name="Hoegger P.J."/>
            <person name="Jain P."/>
            <person name="Kilaru S."/>
            <person name="Labbe J."/>
            <person name="Lin Y.C."/>
            <person name="Legue V."/>
            <person name="Le Tacon F."/>
            <person name="Marmeisse R."/>
            <person name="Melayah D."/>
            <person name="Montanini B."/>
            <person name="Muratet M."/>
            <person name="Nehls U."/>
            <person name="Niculita-Hirzel H."/>
            <person name="Oudot-Le Secq M.P."/>
            <person name="Peter M."/>
            <person name="Quesneville H."/>
            <person name="Rajashekar B."/>
            <person name="Reich M."/>
            <person name="Rouhier N."/>
            <person name="Schmutz J."/>
            <person name="Yin T."/>
            <person name="Chalot M."/>
            <person name="Henrissat B."/>
            <person name="Kuees U."/>
            <person name="Lucas S."/>
            <person name="Van de Peer Y."/>
            <person name="Podila G.K."/>
            <person name="Polle A."/>
            <person name="Pukkila P.J."/>
            <person name="Richardson P.M."/>
            <person name="Rouze P."/>
            <person name="Sanders I.R."/>
            <person name="Stajich J.E."/>
            <person name="Tunlid A."/>
            <person name="Tuskan G."/>
            <person name="Grigoriev I.V."/>
        </authorList>
    </citation>
    <scope>NUCLEOTIDE SEQUENCE [LARGE SCALE GENOMIC DNA]</scope>
    <source>
        <strain evidence="2">S238N-H82 / ATCC MYA-4686</strain>
    </source>
</reference>
<evidence type="ECO:0000313" key="1">
    <source>
        <dbReference type="EMBL" id="EDQ98800.1"/>
    </source>
</evidence>
<dbReference type="GeneID" id="6086202"/>
<dbReference type="KEGG" id="lbc:LACBIDRAFT_335645"/>
<protein>
    <submittedName>
        <fullName evidence="1">Predicted protein</fullName>
    </submittedName>
</protein>
<accession>B0E2Y3</accession>
<organism evidence="2">
    <name type="scientific">Laccaria bicolor (strain S238N-H82 / ATCC MYA-4686)</name>
    <name type="common">Bicoloured deceiver</name>
    <name type="synonym">Laccaria laccata var. bicolor</name>
    <dbReference type="NCBI Taxonomy" id="486041"/>
    <lineage>
        <taxon>Eukaryota</taxon>
        <taxon>Fungi</taxon>
        <taxon>Dikarya</taxon>
        <taxon>Basidiomycota</taxon>
        <taxon>Agaricomycotina</taxon>
        <taxon>Agaricomycetes</taxon>
        <taxon>Agaricomycetidae</taxon>
        <taxon>Agaricales</taxon>
        <taxon>Agaricineae</taxon>
        <taxon>Hydnangiaceae</taxon>
        <taxon>Laccaria</taxon>
    </lineage>
</organism>
<sequence>MYLLLAQVRNYISGGNEFDISKLRHPDASSMVLKPLFDLLWQKRQMSSSMTSKHPPSSSPSTAPLYCLRIADSSEENGFRPGVGGRGWRVCNKGMSGVTGMFGGSGLTNYRREGKGGKAAQTNCKDLKDYTCLAKSANPDEPLTIFRACLYLCRDHVSRLTTMHSYLSVPRSTLRLGPPNSVDDYLNQRPVTLFSSLLSLSLALVSFCPSPLLVLFKD</sequence>
<dbReference type="RefSeq" id="XP_001890549.1">
    <property type="nucleotide sequence ID" value="XM_001890514.1"/>
</dbReference>
<evidence type="ECO:0000313" key="2">
    <source>
        <dbReference type="Proteomes" id="UP000001194"/>
    </source>
</evidence>
<dbReference type="AlphaFoldDB" id="B0E2Y3"/>
<dbReference type="InParanoid" id="B0E2Y3"/>